<protein>
    <submittedName>
        <fullName evidence="2">Uncharacterized protein</fullName>
    </submittedName>
</protein>
<accession>A0A2J6QL40</accession>
<feature type="compositionally biased region" description="Polar residues" evidence="1">
    <location>
        <begin position="457"/>
        <end position="504"/>
    </location>
</feature>
<feature type="region of interest" description="Disordered" evidence="1">
    <location>
        <begin position="531"/>
        <end position="592"/>
    </location>
</feature>
<name>A0A2J6QL40_9HELO</name>
<organism evidence="2 3">
    <name type="scientific">Hyaloscypha hepaticicola</name>
    <dbReference type="NCBI Taxonomy" id="2082293"/>
    <lineage>
        <taxon>Eukaryota</taxon>
        <taxon>Fungi</taxon>
        <taxon>Dikarya</taxon>
        <taxon>Ascomycota</taxon>
        <taxon>Pezizomycotina</taxon>
        <taxon>Leotiomycetes</taxon>
        <taxon>Helotiales</taxon>
        <taxon>Hyaloscyphaceae</taxon>
        <taxon>Hyaloscypha</taxon>
    </lineage>
</organism>
<feature type="region of interest" description="Disordered" evidence="1">
    <location>
        <begin position="444"/>
        <end position="519"/>
    </location>
</feature>
<feature type="compositionally biased region" description="Polar residues" evidence="1">
    <location>
        <begin position="531"/>
        <end position="566"/>
    </location>
</feature>
<keyword evidence="3" id="KW-1185">Reference proteome</keyword>
<dbReference type="EMBL" id="KZ613466">
    <property type="protein sequence ID" value="PMD26981.1"/>
    <property type="molecule type" value="Genomic_DNA"/>
</dbReference>
<reference evidence="2 3" key="1">
    <citation type="submission" date="2016-05" db="EMBL/GenBank/DDBJ databases">
        <title>A degradative enzymes factory behind the ericoid mycorrhizal symbiosis.</title>
        <authorList>
            <consortium name="DOE Joint Genome Institute"/>
            <person name="Martino E."/>
            <person name="Morin E."/>
            <person name="Grelet G."/>
            <person name="Kuo A."/>
            <person name="Kohler A."/>
            <person name="Daghino S."/>
            <person name="Barry K."/>
            <person name="Choi C."/>
            <person name="Cichocki N."/>
            <person name="Clum A."/>
            <person name="Copeland A."/>
            <person name="Hainaut M."/>
            <person name="Haridas S."/>
            <person name="Labutti K."/>
            <person name="Lindquist E."/>
            <person name="Lipzen A."/>
            <person name="Khouja H.-R."/>
            <person name="Murat C."/>
            <person name="Ohm R."/>
            <person name="Olson A."/>
            <person name="Spatafora J."/>
            <person name="Veneault-Fourrey C."/>
            <person name="Henrissat B."/>
            <person name="Grigoriev I."/>
            <person name="Martin F."/>
            <person name="Perotto S."/>
        </authorList>
    </citation>
    <scope>NUCLEOTIDE SEQUENCE [LARGE SCALE GENOMIC DNA]</scope>
    <source>
        <strain evidence="2 3">UAMH 7357</strain>
    </source>
</reference>
<feature type="region of interest" description="Disordered" evidence="1">
    <location>
        <begin position="9"/>
        <end position="35"/>
    </location>
</feature>
<sequence>MLDNIVCGQTGRYPSPVPDPLSDLPYQNGSGRQTPHEGSLVHIISVPPFFSSSFVFDQSSSLKLAHCEKSHCPLRFWPWHIYVTPQRYHGCRRGASRKLGQQNRPTEQEVEGIRPATSLALPTAVPDQAAATAAIAAKVAIFAHRVVSSTISHVVHRLDIRGAYAFHDMLKVCIGACNVLSIYARLERARARRPQFSTQLSFNSFGAMVVLVGDKDLARWRVLASRTQSGWIRPVIVRLLPKRRVRGDFLCEEWGWLLNWIERLDSSCCGCKDSTSIAREGRRSHGGRKLDCRSRNAPRAVQNSSLILKKVRQRSHSVQNQLRWTLIWNQQHISKGSVWVLGSMIWPHCFPIPPMPALYFPDSSFFLPPTLSIQILLFNSRNENQDFELVQDAALDANFEFDFDFPSQIEAGPDQGRMSQTPFTNLSTDLPQANPNEIFSSDMPGQEYEFPYGLETPSASSTIPETSILSNDYDQPTHHNPYSLNNPGQETALSNSLETSFYEPSSSQETSFSSTFSDFSHENQSLSEILASPDQSLSSEFETNHPDNQQHTSTPPQRHPSKNSTPLHPYLAAAPSHQTATPARTAPAPSND</sequence>
<evidence type="ECO:0000313" key="3">
    <source>
        <dbReference type="Proteomes" id="UP000235672"/>
    </source>
</evidence>
<evidence type="ECO:0000256" key="1">
    <source>
        <dbReference type="SAM" id="MobiDB-lite"/>
    </source>
</evidence>
<proteinExistence type="predicted"/>
<dbReference type="AlphaFoldDB" id="A0A2J6QL40"/>
<gene>
    <name evidence="2" type="ORF">NA56DRAFT_653871</name>
</gene>
<feature type="compositionally biased region" description="Low complexity" evidence="1">
    <location>
        <begin position="579"/>
        <end position="592"/>
    </location>
</feature>
<evidence type="ECO:0000313" key="2">
    <source>
        <dbReference type="EMBL" id="PMD26981.1"/>
    </source>
</evidence>
<dbReference type="Proteomes" id="UP000235672">
    <property type="component" value="Unassembled WGS sequence"/>
</dbReference>
<feature type="compositionally biased region" description="Low complexity" evidence="1">
    <location>
        <begin position="505"/>
        <end position="518"/>
    </location>
</feature>